<gene>
    <name evidence="6" type="ORF">NLI96_g894</name>
</gene>
<dbReference type="InterPro" id="IPR002195">
    <property type="entry name" value="Dihydroorotase_CS"/>
</dbReference>
<dbReference type="GO" id="GO:0006145">
    <property type="term" value="P:purine nucleobase catabolic process"/>
    <property type="evidence" value="ECO:0007669"/>
    <property type="project" value="TreeGrafter"/>
</dbReference>
<dbReference type="Pfam" id="PF01979">
    <property type="entry name" value="Amidohydro_1"/>
    <property type="match status" value="2"/>
</dbReference>
<keyword evidence="3" id="KW-0378">Hydrolase</keyword>
<dbReference type="GO" id="GO:0005737">
    <property type="term" value="C:cytoplasm"/>
    <property type="evidence" value="ECO:0007669"/>
    <property type="project" value="TreeGrafter"/>
</dbReference>
<reference evidence="6" key="1">
    <citation type="submission" date="2022-07" db="EMBL/GenBank/DDBJ databases">
        <title>Genome Sequence of Physisporinus lineatus.</title>
        <authorList>
            <person name="Buettner E."/>
        </authorList>
    </citation>
    <scope>NUCLEOTIDE SEQUENCE</scope>
    <source>
        <strain evidence="6">VT162</strain>
    </source>
</reference>
<dbReference type="Proteomes" id="UP001212997">
    <property type="component" value="Unassembled WGS sequence"/>
</dbReference>
<sequence>MSQHRIFSGDRVFLPDSQQPGPATIIIDTQTGKISHLLPNTRFTTQDIRDILSSTIVDGDSSLRFPRGVNASLEDFVDTGEKLVIPGIVDAHVHLNEPGRTEWEGFYTGTRAAISGGTTTLIDMPLNSIPPTTTVDNLLQKKVKAREQSWADIGFWGGVVPGNTGDLKPLVEAGVKGFKCFLIESGVEETETVLAFHAELEEEQPSSLNVQSSGESGPVDPDPRRYSTFLRSRPDSLETGAIKFIARLQGELDAKWSDGRVGEGSSKLRVHIVHLSSAEALGVIRDAKEKGMKISVETCFHYLVLSPPAGSSSLTVSATADSTTTSSKLKSTVIPTSHCTEYKCCPPIRSKENQDRLWEALEEGLIDFVVSDHSPCVGELKKVDEGDVMSAWGGISTLGLGLSLLWTEGWGRYVGGDTSDSKTQKEREGELVKKVVRWLCEGTAKHAGLDSVKGKIQVGFDADFVVWDPESEFTVTKDSIHFKNKLTPYEGLTLKGVVEQTYLRGNLVYDRTNGFSKDPLGKFV</sequence>
<evidence type="ECO:0000259" key="5">
    <source>
        <dbReference type="Pfam" id="PF01979"/>
    </source>
</evidence>
<feature type="region of interest" description="Disordered" evidence="4">
    <location>
        <begin position="204"/>
        <end position="225"/>
    </location>
</feature>
<accession>A0AAD5VB79</accession>
<dbReference type="SUPFAM" id="SSF51338">
    <property type="entry name" value="Composite domain of metallo-dependent hydrolases"/>
    <property type="match status" value="1"/>
</dbReference>
<evidence type="ECO:0000313" key="7">
    <source>
        <dbReference type="Proteomes" id="UP001212997"/>
    </source>
</evidence>
<evidence type="ECO:0000256" key="3">
    <source>
        <dbReference type="ARBA" id="ARBA00022801"/>
    </source>
</evidence>
<proteinExistence type="predicted"/>
<comment type="cofactor">
    <cofactor evidence="1">
        <name>Zn(2+)</name>
        <dbReference type="ChEBI" id="CHEBI:29105"/>
    </cofactor>
</comment>
<dbReference type="PROSITE" id="PS00482">
    <property type="entry name" value="DIHYDROOROTASE_1"/>
    <property type="match status" value="1"/>
</dbReference>
<keyword evidence="7" id="KW-1185">Reference proteome</keyword>
<keyword evidence="2" id="KW-0479">Metal-binding</keyword>
<name>A0AAD5VB79_9APHY</name>
<dbReference type="GO" id="GO:0004038">
    <property type="term" value="F:allantoinase activity"/>
    <property type="evidence" value="ECO:0007669"/>
    <property type="project" value="TreeGrafter"/>
</dbReference>
<comment type="caution">
    <text evidence="6">The sequence shown here is derived from an EMBL/GenBank/DDBJ whole genome shotgun (WGS) entry which is preliminary data.</text>
</comment>
<dbReference type="InterPro" id="IPR006680">
    <property type="entry name" value="Amidohydro-rel"/>
</dbReference>
<organism evidence="6 7">
    <name type="scientific">Meripilus lineatus</name>
    <dbReference type="NCBI Taxonomy" id="2056292"/>
    <lineage>
        <taxon>Eukaryota</taxon>
        <taxon>Fungi</taxon>
        <taxon>Dikarya</taxon>
        <taxon>Basidiomycota</taxon>
        <taxon>Agaricomycotina</taxon>
        <taxon>Agaricomycetes</taxon>
        <taxon>Polyporales</taxon>
        <taxon>Meripilaceae</taxon>
        <taxon>Meripilus</taxon>
    </lineage>
</organism>
<dbReference type="EMBL" id="JANAWD010000016">
    <property type="protein sequence ID" value="KAJ3491170.1"/>
    <property type="molecule type" value="Genomic_DNA"/>
</dbReference>
<dbReference type="PANTHER" id="PTHR43668">
    <property type="entry name" value="ALLANTOINASE"/>
    <property type="match status" value="1"/>
</dbReference>
<feature type="domain" description="Amidohydrolase-related" evidence="5">
    <location>
        <begin position="309"/>
        <end position="508"/>
    </location>
</feature>
<protein>
    <recommendedName>
        <fullName evidence="5">Amidohydrolase-related domain-containing protein</fullName>
    </recommendedName>
</protein>
<dbReference type="SUPFAM" id="SSF51556">
    <property type="entry name" value="Metallo-dependent hydrolases"/>
    <property type="match status" value="1"/>
</dbReference>
<evidence type="ECO:0000256" key="1">
    <source>
        <dbReference type="ARBA" id="ARBA00001947"/>
    </source>
</evidence>
<dbReference type="AlphaFoldDB" id="A0AAD5VB79"/>
<evidence type="ECO:0000256" key="4">
    <source>
        <dbReference type="SAM" id="MobiDB-lite"/>
    </source>
</evidence>
<dbReference type="InterPro" id="IPR011059">
    <property type="entry name" value="Metal-dep_hydrolase_composite"/>
</dbReference>
<dbReference type="InterPro" id="IPR032466">
    <property type="entry name" value="Metal_Hydrolase"/>
</dbReference>
<dbReference type="PANTHER" id="PTHR43668:SF2">
    <property type="entry name" value="ALLANTOINASE"/>
    <property type="match status" value="1"/>
</dbReference>
<evidence type="ECO:0000256" key="2">
    <source>
        <dbReference type="ARBA" id="ARBA00022723"/>
    </source>
</evidence>
<feature type="compositionally biased region" description="Polar residues" evidence="4">
    <location>
        <begin position="205"/>
        <end position="215"/>
    </location>
</feature>
<dbReference type="InterPro" id="IPR050138">
    <property type="entry name" value="DHOase/Allantoinase_Hydrolase"/>
</dbReference>
<evidence type="ECO:0000313" key="6">
    <source>
        <dbReference type="EMBL" id="KAJ3491170.1"/>
    </source>
</evidence>
<feature type="domain" description="Amidohydrolase-related" evidence="5">
    <location>
        <begin position="83"/>
        <end position="164"/>
    </location>
</feature>
<dbReference type="GO" id="GO:0046872">
    <property type="term" value="F:metal ion binding"/>
    <property type="evidence" value="ECO:0007669"/>
    <property type="project" value="UniProtKB-KW"/>
</dbReference>
<dbReference type="Gene3D" id="3.20.20.140">
    <property type="entry name" value="Metal-dependent hydrolases"/>
    <property type="match status" value="1"/>
</dbReference>